<keyword evidence="4" id="KW-1185">Reference proteome</keyword>
<dbReference type="PANTHER" id="PTHR21666">
    <property type="entry name" value="PEPTIDASE-RELATED"/>
    <property type="match status" value="1"/>
</dbReference>
<evidence type="ECO:0000259" key="2">
    <source>
        <dbReference type="Pfam" id="PF01551"/>
    </source>
</evidence>
<name>A0A553V1J8_9HELI</name>
<dbReference type="Gene3D" id="2.70.70.10">
    <property type="entry name" value="Glucose Permease (Domain IIA)"/>
    <property type="match status" value="1"/>
</dbReference>
<dbReference type="CDD" id="cd12797">
    <property type="entry name" value="M23_peptidase"/>
    <property type="match status" value="1"/>
</dbReference>
<dbReference type="SUPFAM" id="SSF51261">
    <property type="entry name" value="Duplicated hybrid motif"/>
    <property type="match status" value="1"/>
</dbReference>
<organism evidence="3 4">
    <name type="scientific">Helicobacter mehlei</name>
    <dbReference type="NCBI Taxonomy" id="2316080"/>
    <lineage>
        <taxon>Bacteria</taxon>
        <taxon>Pseudomonadati</taxon>
        <taxon>Campylobacterota</taxon>
        <taxon>Epsilonproteobacteria</taxon>
        <taxon>Campylobacterales</taxon>
        <taxon>Helicobacteraceae</taxon>
        <taxon>Helicobacter</taxon>
    </lineage>
</organism>
<reference evidence="3" key="1">
    <citation type="submission" date="2019-07" db="EMBL/GenBank/DDBJ databases">
        <title>Helicobacter labacensis sp. nov., Helicobacter mehlei sp. nov. and Helicobacter vulpis sp. nov., isolated from gastric mucosa of red fox (Vulpis vulpis).</title>
        <authorList>
            <person name="Kusar D."/>
            <person name="Gruntar I."/>
            <person name="Pate M."/>
            <person name="Zajc U."/>
            <person name="Ocepek M."/>
        </authorList>
    </citation>
    <scope>NUCLEOTIDE SEQUENCE [LARGE SCALE GENOMIC DNA]</scope>
    <source>
        <strain evidence="3">L8b</strain>
    </source>
</reference>
<dbReference type="RefSeq" id="WP_120947420.1">
    <property type="nucleotide sequence ID" value="NZ_QXQP01000002.1"/>
</dbReference>
<protein>
    <submittedName>
        <fullName evidence="3">M23 family metallopeptidase</fullName>
    </submittedName>
</protein>
<gene>
    <name evidence="3" type="ORF">FNE76_02235</name>
</gene>
<dbReference type="EMBL" id="VKGC01000003">
    <property type="protein sequence ID" value="TSA86316.1"/>
    <property type="molecule type" value="Genomic_DNA"/>
</dbReference>
<dbReference type="OrthoDB" id="9765786at2"/>
<dbReference type="AlphaFoldDB" id="A0A553V1J8"/>
<reference evidence="3" key="2">
    <citation type="submission" date="2019-07" db="EMBL/GenBank/DDBJ databases">
        <authorList>
            <person name="Papic B."/>
        </authorList>
    </citation>
    <scope>NUCLEOTIDE SEQUENCE [LARGE SCALE GENOMIC DNA]</scope>
    <source>
        <strain evidence="3">L8b</strain>
    </source>
</reference>
<dbReference type="Pfam" id="PF01551">
    <property type="entry name" value="Peptidase_M23"/>
    <property type="match status" value="1"/>
</dbReference>
<proteinExistence type="predicted"/>
<evidence type="ECO:0000313" key="3">
    <source>
        <dbReference type="EMBL" id="TSA86316.1"/>
    </source>
</evidence>
<evidence type="ECO:0000313" key="4">
    <source>
        <dbReference type="Proteomes" id="UP000319322"/>
    </source>
</evidence>
<dbReference type="Proteomes" id="UP000319322">
    <property type="component" value="Unassembled WGS sequence"/>
</dbReference>
<evidence type="ECO:0000256" key="1">
    <source>
        <dbReference type="ARBA" id="ARBA00022729"/>
    </source>
</evidence>
<dbReference type="InterPro" id="IPR016047">
    <property type="entry name" value="M23ase_b-sheet_dom"/>
</dbReference>
<dbReference type="InterPro" id="IPR050570">
    <property type="entry name" value="Cell_wall_metabolism_enzyme"/>
</dbReference>
<sequence>MLLRLILIVLVMGGGYLSYNYAISQKNGAEISLTLQVPANHKAATKQEYISNPTHWNLQYPLILTLTSKVKIRSYHIKALTSDHLVVYDQEQIVLDEPTTLSFQLPKPNIKLNNQTRLRYEIAVRDWSYANFFNGNITTKSFEITLDTTEPKIYTLAQSSSINYGGSALVIFKVEDESLNRVWLSNGHQSFKAFPFIKDKHYVAILPWSILERTFTPQIIAQDKAYNVHILTLKLIKNTKVYYPKRTIDLSKEYSNKEIALKDIGILLDLERADARSGVRKIIQDDLRNVVAYNTFQFQPFNPLNKKSRVLLAFGTQRQFVFKREKVEQHLHLGVDLAGKKSKVYASNSGKVILEEEVGGYGKSVLISNGLGVYALYGSLSEFKANMGDLLEPQGMFGISGHNLTNKRDHVHFEILIQGVAVRPSEWMDKRFIQKFNAIIHEAERKIQAGQE</sequence>
<dbReference type="PANTHER" id="PTHR21666:SF289">
    <property type="entry name" value="L-ALA--D-GLU ENDOPEPTIDASE"/>
    <property type="match status" value="1"/>
</dbReference>
<keyword evidence="1" id="KW-0732">Signal</keyword>
<accession>A0A553V1J8</accession>
<dbReference type="InterPro" id="IPR011055">
    <property type="entry name" value="Dup_hybrid_motif"/>
</dbReference>
<comment type="caution">
    <text evidence="3">The sequence shown here is derived from an EMBL/GenBank/DDBJ whole genome shotgun (WGS) entry which is preliminary data.</text>
</comment>
<feature type="domain" description="M23ase beta-sheet core" evidence="2">
    <location>
        <begin position="331"/>
        <end position="424"/>
    </location>
</feature>
<dbReference type="GO" id="GO:0004222">
    <property type="term" value="F:metalloendopeptidase activity"/>
    <property type="evidence" value="ECO:0007669"/>
    <property type="project" value="TreeGrafter"/>
</dbReference>